<feature type="region of interest" description="Disordered" evidence="1">
    <location>
        <begin position="1"/>
        <end position="79"/>
    </location>
</feature>
<proteinExistence type="predicted"/>
<dbReference type="GeneID" id="71994487"/>
<feature type="compositionally biased region" description="Polar residues" evidence="1">
    <location>
        <begin position="63"/>
        <end position="75"/>
    </location>
</feature>
<reference evidence="2" key="1">
    <citation type="submission" date="2021-12" db="EMBL/GenBank/DDBJ databases">
        <authorList>
            <person name="Zaccaron A."/>
            <person name="Stergiopoulos I."/>
        </authorList>
    </citation>
    <scope>NUCLEOTIDE SEQUENCE</scope>
    <source>
        <strain evidence="2">Race5_Kim</strain>
    </source>
</reference>
<feature type="compositionally biased region" description="Low complexity" evidence="1">
    <location>
        <begin position="8"/>
        <end position="18"/>
    </location>
</feature>
<feature type="region of interest" description="Disordered" evidence="1">
    <location>
        <begin position="226"/>
        <end position="254"/>
    </location>
</feature>
<protein>
    <submittedName>
        <fullName evidence="2">Uncharacterized protein</fullName>
    </submittedName>
</protein>
<reference evidence="2" key="2">
    <citation type="journal article" date="2022" name="Microb. Genom.">
        <title>A chromosome-scale genome assembly of the tomato pathogen Cladosporium fulvum reveals a compartmentalized genome architecture and the presence of a dispensable chromosome.</title>
        <authorList>
            <person name="Zaccaron A.Z."/>
            <person name="Chen L.H."/>
            <person name="Samaras A."/>
            <person name="Stergiopoulos I."/>
        </authorList>
    </citation>
    <scope>NUCLEOTIDE SEQUENCE</scope>
    <source>
        <strain evidence="2">Race5_Kim</strain>
    </source>
</reference>
<dbReference type="KEGG" id="ffu:CLAFUR5_14609"/>
<sequence length="459" mass="50132">MSGKRTFSSSEPSSPSQPGQGTPAGLVRIRRGRFENRSSLNELAVSGPSSGSSSTHGLGVLTMTDSPSRPDNTTTEPDEEIQVPLDLESAAALLYIGLSANASNAIYHRWSKAGTTVESMDFRNFAQECIAERALQSSASSDMRKTLEKLGASNKLVDQLMTPGHDSIRNTKTALQWLEEMMDVRWEYLQWGREASNARANTPTSSAAQSPLEVFKARQASKLREEQEQARKVTAKNHPFTPKPGTGPMPATQTADKLGYTTLYKGTTRVRAERMWSHPCRRGPFAIRSLRSKSPGDFSGNTHSFSFAPQIEGAQLHTRFCKTWASDVGGVCIVTIEVPNEVIEGVGKYILTFPEGEFKSVVWNSRKGNGVKVVNRGAYDADLLIGDSTTGIDGEFMSVASASEIEEKNLIKTSTGERVTQYVFTDVFEGIINGVCEDRTKILHSEVTGVQLLPIDIRG</sequence>
<gene>
    <name evidence="2" type="ORF">CLAFUR5_14609</name>
</gene>
<dbReference type="RefSeq" id="XP_047769592.1">
    <property type="nucleotide sequence ID" value="XM_047913757.1"/>
</dbReference>
<evidence type="ECO:0000313" key="3">
    <source>
        <dbReference type="Proteomes" id="UP000756132"/>
    </source>
</evidence>
<organism evidence="2 3">
    <name type="scientific">Passalora fulva</name>
    <name type="common">Tomato leaf mold</name>
    <name type="synonym">Cladosporium fulvum</name>
    <dbReference type="NCBI Taxonomy" id="5499"/>
    <lineage>
        <taxon>Eukaryota</taxon>
        <taxon>Fungi</taxon>
        <taxon>Dikarya</taxon>
        <taxon>Ascomycota</taxon>
        <taxon>Pezizomycotina</taxon>
        <taxon>Dothideomycetes</taxon>
        <taxon>Dothideomycetidae</taxon>
        <taxon>Mycosphaerellales</taxon>
        <taxon>Mycosphaerellaceae</taxon>
        <taxon>Fulvia</taxon>
    </lineage>
</organism>
<name>A0A9Q8UWP3_PASFU</name>
<evidence type="ECO:0000256" key="1">
    <source>
        <dbReference type="SAM" id="MobiDB-lite"/>
    </source>
</evidence>
<dbReference type="EMBL" id="CP090175">
    <property type="protein sequence ID" value="UJO25226.1"/>
    <property type="molecule type" value="Genomic_DNA"/>
</dbReference>
<evidence type="ECO:0000313" key="2">
    <source>
        <dbReference type="EMBL" id="UJO25226.1"/>
    </source>
</evidence>
<keyword evidence="3" id="KW-1185">Reference proteome</keyword>
<dbReference type="OrthoDB" id="5429780at2759"/>
<accession>A0A9Q8UWP3</accession>
<dbReference type="Proteomes" id="UP000756132">
    <property type="component" value="Chromosome 13"/>
</dbReference>
<dbReference type="AlphaFoldDB" id="A0A9Q8UWP3"/>